<dbReference type="EMBL" id="BJXB01000036">
    <property type="protein sequence ID" value="GEM49507.1"/>
    <property type="molecule type" value="Genomic_DNA"/>
</dbReference>
<evidence type="ECO:0000256" key="15">
    <source>
        <dbReference type="ARBA" id="ARBA00032605"/>
    </source>
</evidence>
<comment type="function">
    <text evidence="14 19">Joins adenosylcobinamide-GDP and alpha-ribazole to generate adenosylcobalamin (Ado-cobalamin). Also synthesizes adenosylcobalamin 5'-phosphate from adenosylcobinamide-GDP and alpha-ribazole 5'-phosphate.</text>
</comment>
<dbReference type="OrthoDB" id="9794626at2"/>
<dbReference type="GO" id="GO:0005886">
    <property type="term" value="C:plasma membrane"/>
    <property type="evidence" value="ECO:0007669"/>
    <property type="project" value="UniProtKB-SubCell"/>
</dbReference>
<feature type="transmembrane region" description="Helical" evidence="19">
    <location>
        <begin position="220"/>
        <end position="239"/>
    </location>
</feature>
<dbReference type="GO" id="GO:0051073">
    <property type="term" value="F:adenosylcobinamide-GDP ribazoletransferase activity"/>
    <property type="evidence" value="ECO:0007669"/>
    <property type="project" value="UniProtKB-UniRule"/>
</dbReference>
<evidence type="ECO:0000256" key="14">
    <source>
        <dbReference type="ARBA" id="ARBA00025228"/>
    </source>
</evidence>
<evidence type="ECO:0000256" key="10">
    <source>
        <dbReference type="ARBA" id="ARBA00022692"/>
    </source>
</evidence>
<evidence type="ECO:0000256" key="17">
    <source>
        <dbReference type="ARBA" id="ARBA00048623"/>
    </source>
</evidence>
<dbReference type="Pfam" id="PF02654">
    <property type="entry name" value="CobS"/>
    <property type="match status" value="1"/>
</dbReference>
<keyword evidence="8 19" id="KW-0169">Cobalamin biosynthesis</keyword>
<evidence type="ECO:0000256" key="7">
    <source>
        <dbReference type="ARBA" id="ARBA00022475"/>
    </source>
</evidence>
<dbReference type="UniPathway" id="UPA00148">
    <property type="reaction ID" value="UER00238"/>
</dbReference>
<protein>
    <recommendedName>
        <fullName evidence="6 19">Adenosylcobinamide-GDP ribazoletransferase</fullName>
        <ecNumber evidence="5 19">2.7.8.26</ecNumber>
    </recommendedName>
    <alternativeName>
        <fullName evidence="16 19">Cobalamin synthase</fullName>
    </alternativeName>
    <alternativeName>
        <fullName evidence="15 19">Cobalamin-5'-phosphate synthase</fullName>
    </alternativeName>
</protein>
<evidence type="ECO:0000313" key="20">
    <source>
        <dbReference type="EMBL" id="GEM49507.1"/>
    </source>
</evidence>
<keyword evidence="10 19" id="KW-0812">Transmembrane</keyword>
<feature type="transmembrane region" description="Helical" evidence="19">
    <location>
        <begin position="34"/>
        <end position="56"/>
    </location>
</feature>
<evidence type="ECO:0000313" key="21">
    <source>
        <dbReference type="Proteomes" id="UP000321306"/>
    </source>
</evidence>
<evidence type="ECO:0000256" key="9">
    <source>
        <dbReference type="ARBA" id="ARBA00022679"/>
    </source>
</evidence>
<dbReference type="EC" id="2.7.8.26" evidence="5 19"/>
<comment type="catalytic activity">
    <reaction evidence="17 19">
        <text>alpha-ribazole + adenosylcob(III)inamide-GDP = adenosylcob(III)alamin + GMP + H(+)</text>
        <dbReference type="Rhea" id="RHEA:16049"/>
        <dbReference type="ChEBI" id="CHEBI:10329"/>
        <dbReference type="ChEBI" id="CHEBI:15378"/>
        <dbReference type="ChEBI" id="CHEBI:18408"/>
        <dbReference type="ChEBI" id="CHEBI:58115"/>
        <dbReference type="ChEBI" id="CHEBI:60487"/>
        <dbReference type="EC" id="2.7.8.26"/>
    </reaction>
</comment>
<comment type="cofactor">
    <cofactor evidence="1 19">
        <name>Mg(2+)</name>
        <dbReference type="ChEBI" id="CHEBI:18420"/>
    </cofactor>
</comment>
<reference evidence="20 21" key="1">
    <citation type="submission" date="2019-07" db="EMBL/GenBank/DDBJ databases">
        <title>Whole genome shotgun sequence of Deinococcus cellulosilyticus NBRC 106333.</title>
        <authorList>
            <person name="Hosoyama A."/>
            <person name="Uohara A."/>
            <person name="Ohji S."/>
            <person name="Ichikawa N."/>
        </authorList>
    </citation>
    <scope>NUCLEOTIDE SEQUENCE [LARGE SCALE GENOMIC DNA]</scope>
    <source>
        <strain evidence="20 21">NBRC 106333</strain>
    </source>
</reference>
<dbReference type="PANTHER" id="PTHR34148:SF1">
    <property type="entry name" value="ADENOSYLCOBINAMIDE-GDP RIBAZOLETRANSFERASE"/>
    <property type="match status" value="1"/>
</dbReference>
<evidence type="ECO:0000256" key="8">
    <source>
        <dbReference type="ARBA" id="ARBA00022573"/>
    </source>
</evidence>
<comment type="similarity">
    <text evidence="4 19">Belongs to the CobS family.</text>
</comment>
<dbReference type="PANTHER" id="PTHR34148">
    <property type="entry name" value="ADENOSYLCOBINAMIDE-GDP RIBAZOLETRANSFERASE"/>
    <property type="match status" value="1"/>
</dbReference>
<evidence type="ECO:0000256" key="18">
    <source>
        <dbReference type="ARBA" id="ARBA00049504"/>
    </source>
</evidence>
<evidence type="ECO:0000256" key="11">
    <source>
        <dbReference type="ARBA" id="ARBA00022842"/>
    </source>
</evidence>
<accession>A0A511NAB4</accession>
<evidence type="ECO:0000256" key="6">
    <source>
        <dbReference type="ARBA" id="ARBA00015850"/>
    </source>
</evidence>
<comment type="pathway">
    <text evidence="3 19">Cofactor biosynthesis; adenosylcobalamin biosynthesis; adenosylcobalamin from cob(II)yrinate a,c-diamide: step 7/7.</text>
</comment>
<dbReference type="InterPro" id="IPR003805">
    <property type="entry name" value="CobS"/>
</dbReference>
<gene>
    <name evidence="19 20" type="primary">cobS</name>
    <name evidence="20" type="ORF">DC3_51420</name>
</gene>
<evidence type="ECO:0000256" key="12">
    <source>
        <dbReference type="ARBA" id="ARBA00022989"/>
    </source>
</evidence>
<sequence length="244" mass="26071">MLRYAHLALTFLTTLPLPDVGEVKEGEFKKASGFYPVAGYAVGLVLFLVVLIGHLFPAGVSGALALTAWLWITGMLHFDGLVDAGDALLAMKSPAKRLEILKDVHVGAFGLAVAVISLLLKWSLLTELHAFSWTALLPLILIPAIARFAVLLPMNLYPAARQESLGARSREGWWQMGLILILPVLLFPGGWWMLLAGLISALVVAHFAAGRLGGGINGDVYGAIIECTEIAVLLLWVIVSGGQA</sequence>
<evidence type="ECO:0000256" key="2">
    <source>
        <dbReference type="ARBA" id="ARBA00004651"/>
    </source>
</evidence>
<proteinExistence type="inferred from homology"/>
<comment type="subcellular location">
    <subcellularLocation>
        <location evidence="2 19">Cell membrane</location>
        <topology evidence="2 19">Multi-pass membrane protein</topology>
    </subcellularLocation>
</comment>
<keyword evidence="13 19" id="KW-0472">Membrane</keyword>
<dbReference type="GO" id="GO:0009236">
    <property type="term" value="P:cobalamin biosynthetic process"/>
    <property type="evidence" value="ECO:0007669"/>
    <property type="project" value="UniProtKB-UniRule"/>
</dbReference>
<dbReference type="GO" id="GO:0008818">
    <property type="term" value="F:cobalamin 5'-phosphate synthase activity"/>
    <property type="evidence" value="ECO:0007669"/>
    <property type="project" value="UniProtKB-UniRule"/>
</dbReference>
<dbReference type="AlphaFoldDB" id="A0A511NAB4"/>
<dbReference type="RefSeq" id="WP_146890191.1">
    <property type="nucleotide sequence ID" value="NZ_BJXB01000036.1"/>
</dbReference>
<keyword evidence="12 19" id="KW-1133">Transmembrane helix</keyword>
<evidence type="ECO:0000256" key="4">
    <source>
        <dbReference type="ARBA" id="ARBA00010561"/>
    </source>
</evidence>
<feature type="transmembrane region" description="Helical" evidence="19">
    <location>
        <begin position="130"/>
        <end position="157"/>
    </location>
</feature>
<evidence type="ECO:0000256" key="3">
    <source>
        <dbReference type="ARBA" id="ARBA00004663"/>
    </source>
</evidence>
<evidence type="ECO:0000256" key="1">
    <source>
        <dbReference type="ARBA" id="ARBA00001946"/>
    </source>
</evidence>
<keyword evidence="11 19" id="KW-0460">Magnesium</keyword>
<name>A0A511NAB4_DEIC1</name>
<feature type="transmembrane region" description="Helical" evidence="19">
    <location>
        <begin position="62"/>
        <end position="82"/>
    </location>
</feature>
<dbReference type="Proteomes" id="UP000321306">
    <property type="component" value="Unassembled WGS sequence"/>
</dbReference>
<keyword evidence="7 19" id="KW-1003">Cell membrane</keyword>
<keyword evidence="9 19" id="KW-0808">Transferase</keyword>
<feature type="transmembrane region" description="Helical" evidence="19">
    <location>
        <begin position="178"/>
        <end position="208"/>
    </location>
</feature>
<evidence type="ECO:0000256" key="19">
    <source>
        <dbReference type="HAMAP-Rule" id="MF_00719"/>
    </source>
</evidence>
<comment type="catalytic activity">
    <reaction evidence="18 19">
        <text>alpha-ribazole 5'-phosphate + adenosylcob(III)inamide-GDP = adenosylcob(III)alamin 5'-phosphate + GMP + H(+)</text>
        <dbReference type="Rhea" id="RHEA:23560"/>
        <dbReference type="ChEBI" id="CHEBI:15378"/>
        <dbReference type="ChEBI" id="CHEBI:57918"/>
        <dbReference type="ChEBI" id="CHEBI:58115"/>
        <dbReference type="ChEBI" id="CHEBI:60487"/>
        <dbReference type="ChEBI" id="CHEBI:60493"/>
        <dbReference type="EC" id="2.7.8.26"/>
    </reaction>
</comment>
<evidence type="ECO:0000256" key="16">
    <source>
        <dbReference type="ARBA" id="ARBA00032853"/>
    </source>
</evidence>
<evidence type="ECO:0000256" key="5">
    <source>
        <dbReference type="ARBA" id="ARBA00013200"/>
    </source>
</evidence>
<evidence type="ECO:0000256" key="13">
    <source>
        <dbReference type="ARBA" id="ARBA00023136"/>
    </source>
</evidence>
<dbReference type="HAMAP" id="MF_00719">
    <property type="entry name" value="CobS"/>
    <property type="match status" value="1"/>
</dbReference>
<keyword evidence="21" id="KW-1185">Reference proteome</keyword>
<organism evidence="20 21">
    <name type="scientific">Deinococcus cellulosilyticus (strain DSM 18568 / NBRC 106333 / KACC 11606 / 5516J-15)</name>
    <dbReference type="NCBI Taxonomy" id="1223518"/>
    <lineage>
        <taxon>Bacteria</taxon>
        <taxon>Thermotogati</taxon>
        <taxon>Deinococcota</taxon>
        <taxon>Deinococci</taxon>
        <taxon>Deinococcales</taxon>
        <taxon>Deinococcaceae</taxon>
        <taxon>Deinococcus</taxon>
    </lineage>
</organism>
<comment type="caution">
    <text evidence="20">The sequence shown here is derived from an EMBL/GenBank/DDBJ whole genome shotgun (WGS) entry which is preliminary data.</text>
</comment>
<feature type="transmembrane region" description="Helical" evidence="19">
    <location>
        <begin position="103"/>
        <end position="124"/>
    </location>
</feature>